<sequence length="543" mass="60822">MENPIFATADAIEKLVKLAEEQQHPHDALSIPQPTDNARKTVVVLETSQHKYRVWRKTWMENVRDPEKTAQELWGSAGWEDIRKLLISIQDAVNKVQVELIRAYDACSGPKSRHAPKFLSKWKGQTVTAKSVTVKSPPSLDLAIQLSRSIDELWTYSEVAFDSLHGIFAQKINPPFRDRLLTCSLQARAGSLALFAACGRSKAGYSLEVDLFSDYDGKRISSLSGTSRSSSKTTSRLHYHLFVQAPETSAYTGDMMIVSVANPGEQDFGNTKPFEFDVDTNDLADFESWPPKKSILFSLRPKATYASSYFRFAKPPAALTLDGDTESIAHLLYKDRVTSNTKLGQRPLSHLRRIELAFKLVECGFYLLGTPWLASLSSKRLQRIETTGRKHFVLEVQTLELEDLYSEDPKALSESSQLFSIGVLLVEIALSDPDQSNPVNIQDPELRKSKILPLVERAMGSLYSKATAFCLQDRRSGPHFGRPDKYQKPEETGWTSYLTELLEDYHAQVFSRLEELHEIDASSEISDHAPASSQAGSRVSSSV</sequence>
<comment type="caution">
    <text evidence="2">The sequence shown here is derived from an EMBL/GenBank/DDBJ whole genome shotgun (WGS) entry which is preliminary data.</text>
</comment>
<gene>
    <name evidence="2" type="ORF">JMJ35_005654</name>
</gene>
<keyword evidence="3" id="KW-1185">Reference proteome</keyword>
<dbReference type="AlphaFoldDB" id="A0AA39R1B1"/>
<feature type="compositionally biased region" description="Low complexity" evidence="1">
    <location>
        <begin position="531"/>
        <end position="543"/>
    </location>
</feature>
<evidence type="ECO:0000256" key="1">
    <source>
        <dbReference type="SAM" id="MobiDB-lite"/>
    </source>
</evidence>
<organism evidence="2 3">
    <name type="scientific">Cladonia borealis</name>
    <dbReference type="NCBI Taxonomy" id="184061"/>
    <lineage>
        <taxon>Eukaryota</taxon>
        <taxon>Fungi</taxon>
        <taxon>Dikarya</taxon>
        <taxon>Ascomycota</taxon>
        <taxon>Pezizomycotina</taxon>
        <taxon>Lecanoromycetes</taxon>
        <taxon>OSLEUM clade</taxon>
        <taxon>Lecanoromycetidae</taxon>
        <taxon>Lecanorales</taxon>
        <taxon>Lecanorineae</taxon>
        <taxon>Cladoniaceae</taxon>
        <taxon>Cladonia</taxon>
    </lineage>
</organism>
<accession>A0AA39R1B1</accession>
<dbReference type="Proteomes" id="UP001166286">
    <property type="component" value="Unassembled WGS sequence"/>
</dbReference>
<evidence type="ECO:0000313" key="3">
    <source>
        <dbReference type="Proteomes" id="UP001166286"/>
    </source>
</evidence>
<proteinExistence type="predicted"/>
<dbReference type="EMBL" id="JAFEKC020000012">
    <property type="protein sequence ID" value="KAK0511804.1"/>
    <property type="molecule type" value="Genomic_DNA"/>
</dbReference>
<reference evidence="2" key="1">
    <citation type="submission" date="2023-03" db="EMBL/GenBank/DDBJ databases">
        <title>Complete genome of Cladonia borealis.</title>
        <authorList>
            <person name="Park H."/>
        </authorList>
    </citation>
    <scope>NUCLEOTIDE SEQUENCE</scope>
    <source>
        <strain evidence="2">ANT050790</strain>
    </source>
</reference>
<feature type="region of interest" description="Disordered" evidence="1">
    <location>
        <begin position="521"/>
        <end position="543"/>
    </location>
</feature>
<protein>
    <submittedName>
        <fullName evidence="2">Uncharacterized protein</fullName>
    </submittedName>
</protein>
<evidence type="ECO:0000313" key="2">
    <source>
        <dbReference type="EMBL" id="KAK0511804.1"/>
    </source>
</evidence>
<name>A0AA39R1B1_9LECA</name>